<protein>
    <submittedName>
        <fullName evidence="2">Uncharacterized protein</fullName>
    </submittedName>
</protein>
<keyword evidence="3" id="KW-1185">Reference proteome</keyword>
<name>A0AAW1X6G5_RUBAR</name>
<accession>A0AAW1X6G5</accession>
<dbReference type="EMBL" id="JBEDUW010000004">
    <property type="protein sequence ID" value="KAK9932332.1"/>
    <property type="molecule type" value="Genomic_DNA"/>
</dbReference>
<sequence>MKKKKKKKKGNNNNNNNNKEIQKKVRQQKCTLVAFWREMNKHKNQIPLHTWEILRNTCFWPLIKPFFVDIMTEEQITKKEIDLQLIHKHYKSDTKEFKFGKVVKKITLDDVKQVFGLPTEGNNFTFNKKETKGKHPLISKHFSKCKDAPTKTQVSKALIDELKDNSKPTQHM</sequence>
<comment type="caution">
    <text evidence="2">The sequence shown here is derived from an EMBL/GenBank/DDBJ whole genome shotgun (WGS) entry which is preliminary data.</text>
</comment>
<gene>
    <name evidence="2" type="ORF">M0R45_019574</name>
</gene>
<evidence type="ECO:0000313" key="3">
    <source>
        <dbReference type="Proteomes" id="UP001457282"/>
    </source>
</evidence>
<evidence type="ECO:0000256" key="1">
    <source>
        <dbReference type="SAM" id="MobiDB-lite"/>
    </source>
</evidence>
<reference evidence="2 3" key="1">
    <citation type="journal article" date="2023" name="G3 (Bethesda)">
        <title>A chromosome-length genome assembly and annotation of blackberry (Rubus argutus, cv. 'Hillquist').</title>
        <authorList>
            <person name="Bruna T."/>
            <person name="Aryal R."/>
            <person name="Dudchenko O."/>
            <person name="Sargent D.J."/>
            <person name="Mead D."/>
            <person name="Buti M."/>
            <person name="Cavallini A."/>
            <person name="Hytonen T."/>
            <person name="Andres J."/>
            <person name="Pham M."/>
            <person name="Weisz D."/>
            <person name="Mascagni F."/>
            <person name="Usai G."/>
            <person name="Natali L."/>
            <person name="Bassil N."/>
            <person name="Fernandez G.E."/>
            <person name="Lomsadze A."/>
            <person name="Armour M."/>
            <person name="Olukolu B."/>
            <person name="Poorten T."/>
            <person name="Britton C."/>
            <person name="Davik J."/>
            <person name="Ashrafi H."/>
            <person name="Aiden E.L."/>
            <person name="Borodovsky M."/>
            <person name="Worthington M."/>
        </authorList>
    </citation>
    <scope>NUCLEOTIDE SEQUENCE [LARGE SCALE GENOMIC DNA]</scope>
    <source>
        <strain evidence="2">PI 553951</strain>
    </source>
</reference>
<feature type="region of interest" description="Disordered" evidence="1">
    <location>
        <begin position="1"/>
        <end position="25"/>
    </location>
</feature>
<proteinExistence type="predicted"/>
<dbReference type="AlphaFoldDB" id="A0AAW1X6G5"/>
<dbReference type="Proteomes" id="UP001457282">
    <property type="component" value="Unassembled WGS sequence"/>
</dbReference>
<evidence type="ECO:0000313" key="2">
    <source>
        <dbReference type="EMBL" id="KAK9932332.1"/>
    </source>
</evidence>
<organism evidence="2 3">
    <name type="scientific">Rubus argutus</name>
    <name type="common">Southern blackberry</name>
    <dbReference type="NCBI Taxonomy" id="59490"/>
    <lineage>
        <taxon>Eukaryota</taxon>
        <taxon>Viridiplantae</taxon>
        <taxon>Streptophyta</taxon>
        <taxon>Embryophyta</taxon>
        <taxon>Tracheophyta</taxon>
        <taxon>Spermatophyta</taxon>
        <taxon>Magnoliopsida</taxon>
        <taxon>eudicotyledons</taxon>
        <taxon>Gunneridae</taxon>
        <taxon>Pentapetalae</taxon>
        <taxon>rosids</taxon>
        <taxon>fabids</taxon>
        <taxon>Rosales</taxon>
        <taxon>Rosaceae</taxon>
        <taxon>Rosoideae</taxon>
        <taxon>Rosoideae incertae sedis</taxon>
        <taxon>Rubus</taxon>
    </lineage>
</organism>
<feature type="compositionally biased region" description="Basic residues" evidence="1">
    <location>
        <begin position="1"/>
        <end position="10"/>
    </location>
</feature>